<evidence type="ECO:0000256" key="1">
    <source>
        <dbReference type="SAM" id="MobiDB-lite"/>
    </source>
</evidence>
<accession>A0ABR7R5P3</accession>
<keyword evidence="4" id="KW-1185">Reference proteome</keyword>
<dbReference type="EMBL" id="JACTUZ010000027">
    <property type="protein sequence ID" value="MBC9177063.1"/>
    <property type="molecule type" value="Genomic_DNA"/>
</dbReference>
<keyword evidence="2" id="KW-0732">Signal</keyword>
<feature type="signal peptide" evidence="2">
    <location>
        <begin position="1"/>
        <end position="16"/>
    </location>
</feature>
<proteinExistence type="predicted"/>
<protein>
    <submittedName>
        <fullName evidence="3">Uncharacterized protein</fullName>
    </submittedName>
</protein>
<dbReference type="Proteomes" id="UP000603940">
    <property type="component" value="Unassembled WGS sequence"/>
</dbReference>
<gene>
    <name evidence="3" type="ORF">IBL25_08940</name>
</gene>
<evidence type="ECO:0000313" key="3">
    <source>
        <dbReference type="EMBL" id="MBC9177063.1"/>
    </source>
</evidence>
<feature type="region of interest" description="Disordered" evidence="1">
    <location>
        <begin position="16"/>
        <end position="41"/>
    </location>
</feature>
<comment type="caution">
    <text evidence="3">The sequence shown here is derived from an EMBL/GenBank/DDBJ whole genome shotgun (WGS) entry which is preliminary data.</text>
</comment>
<reference evidence="3 4" key="1">
    <citation type="journal article" date="2009" name="Int. J. Syst. Evol. Microbiol.">
        <title>Transfer of Teichococcus ludipueritiae and Muricoccus roseus to the genus Roseomonas, as Roseomonas ludipueritiae comb. nov. and Roseomonas rosea comb. nov., respectively, and emended description of the genus Roseomonas.</title>
        <authorList>
            <person name="Sanchez-Porro C."/>
            <person name="Gallego V."/>
            <person name="Busse H.J."/>
            <person name="Kampfer P."/>
            <person name="Ventosa A."/>
        </authorList>
    </citation>
    <scope>NUCLEOTIDE SEQUENCE [LARGE SCALE GENOMIC DNA]</scope>
    <source>
        <strain evidence="3 4">DSM 14915</strain>
    </source>
</reference>
<feature type="region of interest" description="Disordered" evidence="1">
    <location>
        <begin position="273"/>
        <end position="296"/>
    </location>
</feature>
<dbReference type="RefSeq" id="WP_187778206.1">
    <property type="nucleotide sequence ID" value="NZ_JACTUZ010000027.1"/>
</dbReference>
<dbReference type="Gene3D" id="2.60.120.380">
    <property type="match status" value="1"/>
</dbReference>
<feature type="chain" id="PRO_5045288172" evidence="2">
    <location>
        <begin position="17"/>
        <end position="509"/>
    </location>
</feature>
<sequence>MALALGLALPAGAALAQPAPGASMPKQRPSGESAACPGGRTGPIALRAADAATVPPLLPDEPVCLRLRPRQSAFFRVAPEAGGFYTVSTRKLARSTDTVLEMLDAQSRVLAQDDDGGSEELSSSIEVGPELGATLLRAGTLEDQGGTFELVLVRDAPRPPPDFPISLVAAAAQPPLAAGQEVTLRLRRGQSAYYALPAERGRLVARTLKLQGETDTVLTLLDANGQQLDEDDDGGGGNASALPLDGAPAGQLFLRASILGNTPGSFDLVLRQEEPPPPPDFPTTLEQARQQGPLPAEGTRSITLRRRQQAIFALPPDQALVIQTRNLASGTDTVLALLDQDGEVLQEDDDGGSDLASRIATASAGGRAAFVRAASLNGAPGSFDLVLRPVGGTASPGGAASIEEAARRPTLLPGEAVAVQLEAGEAAVFALPHDGRPVQALTFDLQNGADTVLELLDAEGQVLEENDDADGGLGSRLLAGPQPRPAYLRATGSGGAAASFSLVIVRPVP</sequence>
<evidence type="ECO:0000256" key="2">
    <source>
        <dbReference type="SAM" id="SignalP"/>
    </source>
</evidence>
<evidence type="ECO:0000313" key="4">
    <source>
        <dbReference type="Proteomes" id="UP000603940"/>
    </source>
</evidence>
<organism evidence="3 4">
    <name type="scientific">Pseudoroseomonas ludipueritiae</name>
    <dbReference type="NCBI Taxonomy" id="198093"/>
    <lineage>
        <taxon>Bacteria</taxon>
        <taxon>Pseudomonadati</taxon>
        <taxon>Pseudomonadota</taxon>
        <taxon>Alphaproteobacteria</taxon>
        <taxon>Acetobacterales</taxon>
        <taxon>Acetobacteraceae</taxon>
        <taxon>Pseudoroseomonas</taxon>
    </lineage>
</organism>
<name>A0ABR7R5P3_9PROT</name>